<organism evidence="3 4">
    <name type="scientific">Candidatus Nomurabacteria bacterium GW2011_GWF2_43_8</name>
    <dbReference type="NCBI Taxonomy" id="1618779"/>
    <lineage>
        <taxon>Bacteria</taxon>
        <taxon>Candidatus Nomuraibacteriota</taxon>
    </lineage>
</organism>
<evidence type="ECO:0000259" key="2">
    <source>
        <dbReference type="Pfam" id="PF00009"/>
    </source>
</evidence>
<dbReference type="PATRIC" id="fig|1618779.3.peg.727"/>
<accession>A0A0G1HQS1</accession>
<dbReference type="GO" id="GO:0005525">
    <property type="term" value="F:GTP binding"/>
    <property type="evidence" value="ECO:0007669"/>
    <property type="project" value="InterPro"/>
</dbReference>
<gene>
    <name evidence="3" type="ORF">UW07_C0050G0005</name>
</gene>
<protein>
    <submittedName>
        <fullName evidence="3">Elongation factor Tu</fullName>
    </submittedName>
</protein>
<evidence type="ECO:0000313" key="3">
    <source>
        <dbReference type="EMBL" id="KKT21957.1"/>
    </source>
</evidence>
<feature type="compositionally biased region" description="Low complexity" evidence="1">
    <location>
        <begin position="66"/>
        <end position="81"/>
    </location>
</feature>
<reference evidence="3 4" key="1">
    <citation type="journal article" date="2015" name="Nature">
        <title>rRNA introns, odd ribosomes, and small enigmatic genomes across a large radiation of phyla.</title>
        <authorList>
            <person name="Brown C.T."/>
            <person name="Hug L.A."/>
            <person name="Thomas B.C."/>
            <person name="Sharon I."/>
            <person name="Castelle C.J."/>
            <person name="Singh A."/>
            <person name="Wilkins M.J."/>
            <person name="Williams K.H."/>
            <person name="Banfield J.F."/>
        </authorList>
    </citation>
    <scope>NUCLEOTIDE SEQUENCE [LARGE SCALE GENOMIC DNA]</scope>
</reference>
<dbReference type="SUPFAM" id="SSF52540">
    <property type="entry name" value="P-loop containing nucleoside triphosphate hydrolases"/>
    <property type="match status" value="1"/>
</dbReference>
<dbReference type="Gene3D" id="3.40.50.300">
    <property type="entry name" value="P-loop containing nucleotide triphosphate hydrolases"/>
    <property type="match status" value="1"/>
</dbReference>
<dbReference type="Pfam" id="PF00009">
    <property type="entry name" value="GTP_EFTU"/>
    <property type="match status" value="1"/>
</dbReference>
<evidence type="ECO:0000313" key="4">
    <source>
        <dbReference type="Proteomes" id="UP000033831"/>
    </source>
</evidence>
<dbReference type="InterPro" id="IPR027417">
    <property type="entry name" value="P-loop_NTPase"/>
</dbReference>
<dbReference type="Proteomes" id="UP000033831">
    <property type="component" value="Unassembled WGS sequence"/>
</dbReference>
<dbReference type="InterPro" id="IPR000795">
    <property type="entry name" value="T_Tr_GTP-bd_dom"/>
</dbReference>
<evidence type="ECO:0000256" key="1">
    <source>
        <dbReference type="SAM" id="MobiDB-lite"/>
    </source>
</evidence>
<dbReference type="GO" id="GO:0003924">
    <property type="term" value="F:GTPase activity"/>
    <property type="evidence" value="ECO:0007669"/>
    <property type="project" value="InterPro"/>
</dbReference>
<sequence length="81" mass="9103">MAEEFKRDKPHINVGTIGHVDHGKTTLTAEQFAFAESTKSTTLPRKKREVLRLTFLTTSTRPMPATTRTSTLPDTRTTSRT</sequence>
<comment type="caution">
    <text evidence="3">The sequence shown here is derived from an EMBL/GenBank/DDBJ whole genome shotgun (WGS) entry which is preliminary data.</text>
</comment>
<dbReference type="AlphaFoldDB" id="A0A0G1HQS1"/>
<keyword evidence="3" id="KW-0251">Elongation factor</keyword>
<dbReference type="GO" id="GO:0003746">
    <property type="term" value="F:translation elongation factor activity"/>
    <property type="evidence" value="ECO:0007669"/>
    <property type="project" value="UniProtKB-KW"/>
</dbReference>
<proteinExistence type="predicted"/>
<name>A0A0G1HQS1_9BACT</name>
<dbReference type="EMBL" id="LCGX01000050">
    <property type="protein sequence ID" value="KKT21957.1"/>
    <property type="molecule type" value="Genomic_DNA"/>
</dbReference>
<feature type="domain" description="Tr-type G" evidence="2">
    <location>
        <begin position="9"/>
        <end position="37"/>
    </location>
</feature>
<feature type="region of interest" description="Disordered" evidence="1">
    <location>
        <begin position="58"/>
        <end position="81"/>
    </location>
</feature>
<keyword evidence="3" id="KW-0648">Protein biosynthesis</keyword>